<dbReference type="GO" id="GO:0003723">
    <property type="term" value="F:RNA binding"/>
    <property type="evidence" value="ECO:0007669"/>
    <property type="project" value="UniProtKB-KW"/>
</dbReference>
<protein>
    <recommendedName>
        <fullName evidence="4">UBA domain-containing protein</fullName>
    </recommendedName>
</protein>
<evidence type="ECO:0000256" key="2">
    <source>
        <dbReference type="SAM" id="Coils"/>
    </source>
</evidence>
<comment type="caution">
    <text evidence="5">The sequence shown here is derived from an EMBL/GenBank/DDBJ whole genome shotgun (WGS) entry which is preliminary data.</text>
</comment>
<dbReference type="InterPro" id="IPR012677">
    <property type="entry name" value="Nucleotide-bd_a/b_plait_sf"/>
</dbReference>
<feature type="region of interest" description="Disordered" evidence="3">
    <location>
        <begin position="487"/>
        <end position="621"/>
    </location>
</feature>
<dbReference type="GO" id="GO:0060213">
    <property type="term" value="P:positive regulation of nuclear-transcribed mRNA poly(A) tail shortening"/>
    <property type="evidence" value="ECO:0007669"/>
    <property type="project" value="TreeGrafter"/>
</dbReference>
<dbReference type="InterPro" id="IPR033503">
    <property type="entry name" value="GW182_RRM"/>
</dbReference>
<feature type="domain" description="UBA" evidence="4">
    <location>
        <begin position="880"/>
        <end position="921"/>
    </location>
</feature>
<feature type="compositionally biased region" description="Low complexity" evidence="3">
    <location>
        <begin position="1010"/>
        <end position="1019"/>
    </location>
</feature>
<feature type="region of interest" description="Disordered" evidence="3">
    <location>
        <begin position="927"/>
        <end position="991"/>
    </location>
</feature>
<dbReference type="CDD" id="cd12435">
    <property type="entry name" value="RRM_GW182_like"/>
    <property type="match status" value="1"/>
</dbReference>
<dbReference type="Pfam" id="PF00076">
    <property type="entry name" value="RRM_1"/>
    <property type="match status" value="1"/>
</dbReference>
<dbReference type="EMBL" id="CADEPI010000007">
    <property type="protein sequence ID" value="CAB3361832.1"/>
    <property type="molecule type" value="Genomic_DNA"/>
</dbReference>
<feature type="compositionally biased region" description="Polar residues" evidence="3">
    <location>
        <begin position="333"/>
        <end position="360"/>
    </location>
</feature>
<feature type="coiled-coil region" evidence="2">
    <location>
        <begin position="1111"/>
        <end position="1138"/>
    </location>
</feature>
<feature type="compositionally biased region" description="Low complexity" evidence="3">
    <location>
        <begin position="971"/>
        <end position="989"/>
    </location>
</feature>
<reference evidence="5 6" key="1">
    <citation type="submission" date="2020-04" db="EMBL/GenBank/DDBJ databases">
        <authorList>
            <person name="Alioto T."/>
            <person name="Alioto T."/>
            <person name="Gomez Garrido J."/>
        </authorList>
    </citation>
    <scope>NUCLEOTIDE SEQUENCE [LARGE SCALE GENOMIC DNA]</scope>
</reference>
<feature type="compositionally biased region" description="Low complexity" evidence="3">
    <location>
        <begin position="197"/>
        <end position="210"/>
    </location>
</feature>
<dbReference type="InterPro" id="IPR052068">
    <property type="entry name" value="GW182_domain"/>
</dbReference>
<feature type="compositionally biased region" description="Gly residues" evidence="3">
    <location>
        <begin position="577"/>
        <end position="591"/>
    </location>
</feature>
<dbReference type="PROSITE" id="PS50030">
    <property type="entry name" value="UBA"/>
    <property type="match status" value="1"/>
</dbReference>
<dbReference type="InterPro" id="IPR000504">
    <property type="entry name" value="RRM_dom"/>
</dbReference>
<feature type="compositionally biased region" description="Low complexity" evidence="3">
    <location>
        <begin position="373"/>
        <end position="441"/>
    </location>
</feature>
<feature type="compositionally biased region" description="Gly residues" evidence="3">
    <location>
        <begin position="442"/>
        <end position="464"/>
    </location>
</feature>
<feature type="compositionally biased region" description="Polar residues" evidence="3">
    <location>
        <begin position="533"/>
        <end position="542"/>
    </location>
</feature>
<sequence>MFPNESSSDEISAESSDAFVQIRKEPAEHRGVFGGVMATTSFDSQRPLCPVDQVPVSRDSTRDHTLSGAISVISATGNISSTSDDEAEQESSRRASVALNTTHVVYSKEQARPEVAMTEEAVTQERATRIMMHTVAAAKAAGPCDPKSEAGPRVVTVVRASAKLSASVIFPSSRCGAAVTPSLQHKGSDRTGQQAQPSASGAGPLGSSSSTRLQHCAQSHTPLNTQANSDPKTSQVPLTTPHSPCNKDLTMMKYPATANLKNVIEQQLWPKQGAAFKDMLSAVKSSNLNVIIPKNRLYGPASNADWGIPRGCGLLGGGESSLNNGTSGWGTPPASSANSAGWGQNTSSAPNAQTAAQGSAQWGAATRPVQPAGPSGQPNKGSQSPQQQQPVQQPIQPSSASGGQQQNQQQQPPSQQATQAGNGTGQPAQPSNGSPSWAQAAGGAGGGPGKGPGQPPGSNGGPGATGTTSSKQLEQINSMREALLSQDGWGGQHVNQDTGWDIPNSPEPGMKEGGGWKPNVNNGTDLWEANLRNGGQPTQQPAAKTPWGHTPSTNIGGTWGEDDDVGDNANMWQGVPNTGGGGGGGGSGGPSGPQWGAGPTAIPKKESDWGPGGSTWGDARDMRAMGMDPRAAATAERDLRGSMGMDMGGRGDMMRPDMMMNPRDPRLGGGAGGGGRMNGEGPMWGAPKGQQPPVNQWGGPPNKEMKTPSGWEEPSPPAQRRQIQNYDDGTSLWGNPGNPQAPTWRGGPTKADGGKVSHWKDIPHPSMGGRSSGMQCPPGMAQGRGMPSGGGMKPDVAMWGHPQRNGSWDGPQGPHDGPSGWGDDSAAAKMGGWNEPNMMAQGSWGGPKPKMGWGDTSDVDPSSWGHPKPGPKPLTKDMIWASKQFRLMTEMNIGYKKDDIENALRSTNMNMEDAIELLNSMRDGFRRSDEHPFDLGGSGGPHPGGPGGGGYPGRVGYNPPQQMPFAPPGPGVNNAPSLMNNANNPSLPSINTMSPAIVQKILTQQPPPAAAAQPSTQQPFQSVQRTPLSQPQPSAAQLRMLVQQIQTAVQSGHLNPQILNQPLAPQTLQLLNQLLNQIKLQHSLVQQQTLISLQPLTKQQNQNHLQISVQITKTKQTIANLQNQIAAQQALFVKQQSNMSSGQQADYFPKPPMPDPTMSLDVSLGHLSIKEPQSQQSRLNQWIKQDKDNDGSINEFDRAPGNSKSQSHTSPNMNPLLGQADSTWSSVGRGAGDSGWPDSSAELGGGAQNDNTNSFEVPEFEPGKPWKGSNLKNIEDDPTLTPGSVMPSPLSVPTIKDSVFSTNKTSPPSSIVSSAADTMSSVGLSNPTWSYNSASSGSAFASLSNNGSGPRATGGTSSWSTGGWGGSTWLLLRNLTPQIDGSTLKTLCLQHGPLLNFHLYLNHGLAMAKYQTREEAAKAQGALNNCVLSNTTIFAESPADSEVHSLMSQLHSSGSQGPSSGAGWGNLRPGSGPASGQSGSAASAGGQQGGQQPNKPPPDAWGGGGGSSSQLWSAPTSASSLWGAAPLDAGDQHRATPSSLNSFLPGDLLGEGM</sequence>
<evidence type="ECO:0000259" key="4">
    <source>
        <dbReference type="PROSITE" id="PS50030"/>
    </source>
</evidence>
<feature type="region of interest" description="Disordered" evidence="3">
    <location>
        <begin position="1186"/>
        <end position="1290"/>
    </location>
</feature>
<dbReference type="Gene3D" id="3.30.70.330">
    <property type="match status" value="1"/>
</dbReference>
<feature type="region of interest" description="Disordered" evidence="3">
    <location>
        <begin position="178"/>
        <end position="247"/>
    </location>
</feature>
<dbReference type="PANTHER" id="PTHR13020:SF25">
    <property type="entry name" value="PROTEIN GAWKY"/>
    <property type="match status" value="1"/>
</dbReference>
<dbReference type="Proteomes" id="UP000494165">
    <property type="component" value="Unassembled WGS sequence"/>
</dbReference>
<name>A0A8S1BYI5_9INSE</name>
<proteinExistence type="predicted"/>
<feature type="compositionally biased region" description="Polar residues" evidence="3">
    <location>
        <begin position="1202"/>
        <end position="1213"/>
    </location>
</feature>
<dbReference type="InterPro" id="IPR026805">
    <property type="entry name" value="GW182_M_dom"/>
</dbReference>
<feature type="compositionally biased region" description="Polar residues" evidence="3">
    <location>
        <begin position="1510"/>
        <end position="1520"/>
    </location>
</feature>
<feature type="compositionally biased region" description="Polar residues" evidence="3">
    <location>
        <begin position="1020"/>
        <end position="1035"/>
    </location>
</feature>
<keyword evidence="2" id="KW-0175">Coiled coil</keyword>
<feature type="region of interest" description="Disordered" evidence="3">
    <location>
        <begin position="1142"/>
        <end position="1161"/>
    </location>
</feature>
<dbReference type="InterPro" id="IPR035979">
    <property type="entry name" value="RBD_domain_sf"/>
</dbReference>
<evidence type="ECO:0000313" key="6">
    <source>
        <dbReference type="Proteomes" id="UP000494165"/>
    </source>
</evidence>
<dbReference type="SUPFAM" id="SSF54928">
    <property type="entry name" value="RNA-binding domain, RBD"/>
    <property type="match status" value="1"/>
</dbReference>
<dbReference type="InterPro" id="IPR015940">
    <property type="entry name" value="UBA"/>
</dbReference>
<feature type="compositionally biased region" description="Pro residues" evidence="3">
    <location>
        <begin position="961"/>
        <end position="970"/>
    </location>
</feature>
<evidence type="ECO:0000313" key="5">
    <source>
        <dbReference type="EMBL" id="CAB3361832.1"/>
    </source>
</evidence>
<feature type="region of interest" description="Disordered" evidence="3">
    <location>
        <begin position="801"/>
        <end position="876"/>
    </location>
</feature>
<feature type="region of interest" description="Disordered" evidence="3">
    <location>
        <begin position="1444"/>
        <end position="1553"/>
    </location>
</feature>
<feature type="region of interest" description="Disordered" evidence="3">
    <location>
        <begin position="323"/>
        <end position="472"/>
    </location>
</feature>
<feature type="compositionally biased region" description="Gly residues" evidence="3">
    <location>
        <begin position="936"/>
        <end position="953"/>
    </location>
</feature>
<evidence type="ECO:0000256" key="1">
    <source>
        <dbReference type="ARBA" id="ARBA00022884"/>
    </source>
</evidence>
<feature type="region of interest" description="Disordered" evidence="3">
    <location>
        <begin position="690"/>
        <end position="722"/>
    </location>
</feature>
<feature type="compositionally biased region" description="Basic and acidic residues" evidence="3">
    <location>
        <begin position="1186"/>
        <end position="1198"/>
    </location>
</feature>
<gene>
    <name evidence="5" type="ORF">CLODIP_2_CD01700</name>
</gene>
<keyword evidence="1" id="KW-0694">RNA-binding</keyword>
<feature type="compositionally biased region" description="Low complexity" evidence="3">
    <location>
        <begin position="1469"/>
        <end position="1493"/>
    </location>
</feature>
<dbReference type="GO" id="GO:0005654">
    <property type="term" value="C:nucleoplasm"/>
    <property type="evidence" value="ECO:0007669"/>
    <property type="project" value="TreeGrafter"/>
</dbReference>
<feature type="compositionally biased region" description="Low complexity" evidence="3">
    <location>
        <begin position="1452"/>
        <end position="1461"/>
    </location>
</feature>
<dbReference type="OrthoDB" id="5919166at2759"/>
<feature type="compositionally biased region" description="Polar residues" evidence="3">
    <location>
        <begin position="211"/>
        <end position="243"/>
    </location>
</feature>
<keyword evidence="6" id="KW-1185">Reference proteome</keyword>
<accession>A0A8S1BYI5</accession>
<dbReference type="Pfam" id="PF12938">
    <property type="entry name" value="M_domain"/>
    <property type="match status" value="1"/>
</dbReference>
<dbReference type="GO" id="GO:0035278">
    <property type="term" value="P:miRNA-mediated gene silencing by inhibition of translation"/>
    <property type="evidence" value="ECO:0007669"/>
    <property type="project" value="InterPro"/>
</dbReference>
<organism evidence="5 6">
    <name type="scientific">Cloeon dipterum</name>
    <dbReference type="NCBI Taxonomy" id="197152"/>
    <lineage>
        <taxon>Eukaryota</taxon>
        <taxon>Metazoa</taxon>
        <taxon>Ecdysozoa</taxon>
        <taxon>Arthropoda</taxon>
        <taxon>Hexapoda</taxon>
        <taxon>Insecta</taxon>
        <taxon>Pterygota</taxon>
        <taxon>Palaeoptera</taxon>
        <taxon>Ephemeroptera</taxon>
        <taxon>Pisciforma</taxon>
        <taxon>Baetidae</taxon>
        <taxon>Cloeon</taxon>
    </lineage>
</organism>
<feature type="region of interest" description="Disordered" evidence="3">
    <location>
        <begin position="1005"/>
        <end position="1035"/>
    </location>
</feature>
<feature type="compositionally biased region" description="Polar residues" evidence="3">
    <location>
        <begin position="181"/>
        <end position="196"/>
    </location>
</feature>
<evidence type="ECO:0000256" key="3">
    <source>
        <dbReference type="SAM" id="MobiDB-lite"/>
    </source>
</evidence>
<dbReference type="GO" id="GO:0000932">
    <property type="term" value="C:P-body"/>
    <property type="evidence" value="ECO:0007669"/>
    <property type="project" value="TreeGrafter"/>
</dbReference>
<dbReference type="PANTHER" id="PTHR13020">
    <property type="entry name" value="TRINUCLEOTIDE REPEAT-CONTAINING GENE 6"/>
    <property type="match status" value="1"/>
</dbReference>